<protein>
    <submittedName>
        <fullName evidence="2">Putative secreted protein</fullName>
    </submittedName>
</protein>
<evidence type="ECO:0000313" key="2">
    <source>
        <dbReference type="EMBL" id="MBW60263.1"/>
    </source>
</evidence>
<organism evidence="2">
    <name type="scientific">Anopheles marajoara</name>
    <dbReference type="NCBI Taxonomy" id="58244"/>
    <lineage>
        <taxon>Eukaryota</taxon>
        <taxon>Metazoa</taxon>
        <taxon>Ecdysozoa</taxon>
        <taxon>Arthropoda</taxon>
        <taxon>Hexapoda</taxon>
        <taxon>Insecta</taxon>
        <taxon>Pterygota</taxon>
        <taxon>Neoptera</taxon>
        <taxon>Endopterygota</taxon>
        <taxon>Diptera</taxon>
        <taxon>Nematocera</taxon>
        <taxon>Culicoidea</taxon>
        <taxon>Culicidae</taxon>
        <taxon>Anophelinae</taxon>
        <taxon>Anopheles</taxon>
    </lineage>
</organism>
<dbReference type="Gene3D" id="2.10.25.10">
    <property type="entry name" value="Laminin"/>
    <property type="match status" value="1"/>
</dbReference>
<keyword evidence="1" id="KW-0732">Signal</keyword>
<dbReference type="AlphaFoldDB" id="A0A2M4C4K9"/>
<dbReference type="SUPFAM" id="SSF57567">
    <property type="entry name" value="Serine protease inhibitors"/>
    <property type="match status" value="1"/>
</dbReference>
<reference evidence="2" key="1">
    <citation type="submission" date="2018-01" db="EMBL/GenBank/DDBJ databases">
        <title>An insight into the sialome of Amazonian anophelines.</title>
        <authorList>
            <person name="Ribeiro J.M."/>
            <person name="Scarpassa V."/>
            <person name="Calvo E."/>
        </authorList>
    </citation>
    <scope>NUCLEOTIDE SEQUENCE</scope>
    <source>
        <tissue evidence="2">Salivary glands</tissue>
    </source>
</reference>
<accession>A0A2M4C4K9</accession>
<dbReference type="EMBL" id="GGFJ01011122">
    <property type="protein sequence ID" value="MBW60263.1"/>
    <property type="molecule type" value="Transcribed_RNA"/>
</dbReference>
<evidence type="ECO:0000256" key="1">
    <source>
        <dbReference type="SAM" id="SignalP"/>
    </source>
</evidence>
<feature type="chain" id="PRO_5014785705" evidence="1">
    <location>
        <begin position="22"/>
        <end position="93"/>
    </location>
</feature>
<feature type="signal peptide" evidence="1">
    <location>
        <begin position="1"/>
        <end position="21"/>
    </location>
</feature>
<dbReference type="InterPro" id="IPR036084">
    <property type="entry name" value="Ser_inhib-like_sf"/>
</dbReference>
<proteinExistence type="predicted"/>
<name>A0A2M4C4K9_9DIPT</name>
<sequence>MKVVIALFSIVLMLLCTLSQGRNQTENYGCTPLETLTVTESCDYNCDGDCSVTVTNECICNYGYLRNRKTGLCVPADQCFPSIEPITFPCLKD</sequence>